<evidence type="ECO:0000256" key="9">
    <source>
        <dbReference type="ARBA" id="ARBA00023303"/>
    </source>
</evidence>
<evidence type="ECO:0000256" key="5">
    <source>
        <dbReference type="ARBA" id="ARBA00022989"/>
    </source>
</evidence>
<evidence type="ECO:0000256" key="2">
    <source>
        <dbReference type="ARBA" id="ARBA00022475"/>
    </source>
</evidence>
<accession>A0A8J7CWR1</accession>
<dbReference type="InterPro" id="IPR003691">
    <property type="entry name" value="FluC"/>
</dbReference>
<keyword evidence="8 12" id="KW-0472">Membrane</keyword>
<name>A0A8J7CWR1_9PROT</name>
<keyword evidence="2 12" id="KW-1003">Cell membrane</keyword>
<dbReference type="AlphaFoldDB" id="A0A8J7CWR1"/>
<evidence type="ECO:0000313" key="14">
    <source>
        <dbReference type="Proteomes" id="UP000631034"/>
    </source>
</evidence>
<comment type="catalytic activity">
    <reaction evidence="11">
        <text>fluoride(in) = fluoride(out)</text>
        <dbReference type="Rhea" id="RHEA:76159"/>
        <dbReference type="ChEBI" id="CHEBI:17051"/>
    </reaction>
    <physiologicalReaction direction="left-to-right" evidence="11">
        <dbReference type="Rhea" id="RHEA:76160"/>
    </physiologicalReaction>
</comment>
<comment type="activity regulation">
    <text evidence="12">Na(+) is not transported, but it plays an essential structural role and its presence is essential for fluoride channel function.</text>
</comment>
<keyword evidence="12" id="KW-0813">Transport</keyword>
<dbReference type="EMBL" id="JACZHT010000007">
    <property type="protein sequence ID" value="MBE1237816.1"/>
    <property type="molecule type" value="Genomic_DNA"/>
</dbReference>
<feature type="transmembrane region" description="Helical" evidence="12">
    <location>
        <begin position="29"/>
        <end position="54"/>
    </location>
</feature>
<dbReference type="Proteomes" id="UP000631034">
    <property type="component" value="Unassembled WGS sequence"/>
</dbReference>
<sequence>MTWLAVALGSALGGVFRYGATLVILPSSFFPWGTLFVNVFGSFIIGLGAAAVVSSGELLLSGSWRVFFMVGFCGGFTTFSSFSLQTLALLQDGRPVLAITYILASVLLCLGGTALGFLAARLLSQWGV</sequence>
<keyword evidence="4 12" id="KW-0812">Transmembrane</keyword>
<feature type="transmembrane region" description="Helical" evidence="12">
    <location>
        <begin position="66"/>
        <end position="90"/>
    </location>
</feature>
<feature type="binding site" evidence="12">
    <location>
        <position position="74"/>
    </location>
    <ligand>
        <name>Na(+)</name>
        <dbReference type="ChEBI" id="CHEBI:29101"/>
        <note>structural</note>
    </ligand>
</feature>
<keyword evidence="6 12" id="KW-0915">Sodium</keyword>
<comment type="caution">
    <text evidence="13">The sequence shown here is derived from an EMBL/GenBank/DDBJ whole genome shotgun (WGS) entry which is preliminary data.</text>
</comment>
<feature type="binding site" evidence="12">
    <location>
        <position position="77"/>
    </location>
    <ligand>
        <name>Na(+)</name>
        <dbReference type="ChEBI" id="CHEBI:29101"/>
        <note>structural</note>
    </ligand>
</feature>
<evidence type="ECO:0000256" key="8">
    <source>
        <dbReference type="ARBA" id="ARBA00023136"/>
    </source>
</evidence>
<comment type="similarity">
    <text evidence="10 12">Belongs to the fluoride channel Fluc/FEX (TC 1.A.43) family.</text>
</comment>
<keyword evidence="14" id="KW-1185">Reference proteome</keyword>
<feature type="transmembrane region" description="Helical" evidence="12">
    <location>
        <begin position="96"/>
        <end position="120"/>
    </location>
</feature>
<evidence type="ECO:0000256" key="6">
    <source>
        <dbReference type="ARBA" id="ARBA00023053"/>
    </source>
</evidence>
<keyword evidence="3" id="KW-0997">Cell inner membrane</keyword>
<evidence type="ECO:0000256" key="12">
    <source>
        <dbReference type="HAMAP-Rule" id="MF_00454"/>
    </source>
</evidence>
<proteinExistence type="inferred from homology"/>
<organism evidence="13 14">
    <name type="scientific">Phaeovibrio sulfidiphilus</name>
    <dbReference type="NCBI Taxonomy" id="1220600"/>
    <lineage>
        <taxon>Bacteria</taxon>
        <taxon>Pseudomonadati</taxon>
        <taxon>Pseudomonadota</taxon>
        <taxon>Alphaproteobacteria</taxon>
        <taxon>Rhodospirillales</taxon>
        <taxon>Rhodospirillaceae</taxon>
        <taxon>Phaeovibrio</taxon>
    </lineage>
</organism>
<dbReference type="GO" id="GO:0005886">
    <property type="term" value="C:plasma membrane"/>
    <property type="evidence" value="ECO:0007669"/>
    <property type="project" value="UniProtKB-SubCell"/>
</dbReference>
<comment type="function">
    <text evidence="12">Fluoride-specific ion channel. Important for reducing fluoride concentration in the cell, thus reducing its toxicity.</text>
</comment>
<dbReference type="PANTHER" id="PTHR28259">
    <property type="entry name" value="FLUORIDE EXPORT PROTEIN 1-RELATED"/>
    <property type="match status" value="1"/>
</dbReference>
<dbReference type="GO" id="GO:0140114">
    <property type="term" value="P:cellular detoxification of fluoride"/>
    <property type="evidence" value="ECO:0007669"/>
    <property type="project" value="UniProtKB-UniRule"/>
</dbReference>
<evidence type="ECO:0000313" key="13">
    <source>
        <dbReference type="EMBL" id="MBE1237816.1"/>
    </source>
</evidence>
<evidence type="ECO:0000256" key="3">
    <source>
        <dbReference type="ARBA" id="ARBA00022519"/>
    </source>
</evidence>
<evidence type="ECO:0000256" key="11">
    <source>
        <dbReference type="ARBA" id="ARBA00035585"/>
    </source>
</evidence>
<dbReference type="RefSeq" id="WP_192534827.1">
    <property type="nucleotide sequence ID" value="NZ_JACZHT010000007.1"/>
</dbReference>
<dbReference type="Pfam" id="PF02537">
    <property type="entry name" value="CRCB"/>
    <property type="match status" value="1"/>
</dbReference>
<keyword evidence="7 12" id="KW-0406">Ion transport</keyword>
<keyword evidence="9 12" id="KW-0407">Ion channel</keyword>
<reference evidence="13" key="1">
    <citation type="submission" date="2020-10" db="EMBL/GenBank/DDBJ databases">
        <title>Genome sequence of the unusual species of purple photosynthetic bacteria, Phaeovibrio sulfidiphilus DSM 23193, type strain.</title>
        <authorList>
            <person name="Kyndt J.A."/>
            <person name="Meyer T.E."/>
        </authorList>
    </citation>
    <scope>NUCLEOTIDE SEQUENCE</scope>
    <source>
        <strain evidence="13">DSM 23193</strain>
    </source>
</reference>
<dbReference type="PANTHER" id="PTHR28259:SF1">
    <property type="entry name" value="FLUORIDE EXPORT PROTEIN 1-RELATED"/>
    <property type="match status" value="1"/>
</dbReference>
<protein>
    <recommendedName>
        <fullName evidence="12">Fluoride-specific ion channel FluC</fullName>
    </recommendedName>
</protein>
<keyword evidence="12" id="KW-0479">Metal-binding</keyword>
<evidence type="ECO:0000256" key="7">
    <source>
        <dbReference type="ARBA" id="ARBA00023065"/>
    </source>
</evidence>
<dbReference type="NCBIfam" id="TIGR00494">
    <property type="entry name" value="crcB"/>
    <property type="match status" value="1"/>
</dbReference>
<dbReference type="GO" id="GO:0046872">
    <property type="term" value="F:metal ion binding"/>
    <property type="evidence" value="ECO:0007669"/>
    <property type="project" value="UniProtKB-KW"/>
</dbReference>
<comment type="subcellular location">
    <subcellularLocation>
        <location evidence="1 12">Cell membrane</location>
        <topology evidence="1 12">Multi-pass membrane protein</topology>
    </subcellularLocation>
</comment>
<dbReference type="GO" id="GO:0062054">
    <property type="term" value="F:fluoride channel activity"/>
    <property type="evidence" value="ECO:0007669"/>
    <property type="project" value="UniProtKB-UniRule"/>
</dbReference>
<evidence type="ECO:0000256" key="4">
    <source>
        <dbReference type="ARBA" id="ARBA00022692"/>
    </source>
</evidence>
<evidence type="ECO:0000256" key="1">
    <source>
        <dbReference type="ARBA" id="ARBA00004651"/>
    </source>
</evidence>
<keyword evidence="5 12" id="KW-1133">Transmembrane helix</keyword>
<gene>
    <name evidence="12 13" type="primary">crcB</name>
    <name evidence="12" type="synonym">fluC</name>
    <name evidence="13" type="ORF">IHV25_09170</name>
</gene>
<evidence type="ECO:0000256" key="10">
    <source>
        <dbReference type="ARBA" id="ARBA00035120"/>
    </source>
</evidence>
<dbReference type="HAMAP" id="MF_00454">
    <property type="entry name" value="FluC"/>
    <property type="match status" value="1"/>
</dbReference>